<dbReference type="Proteomes" id="UP000580250">
    <property type="component" value="Unassembled WGS sequence"/>
</dbReference>
<proteinExistence type="predicted"/>
<evidence type="ECO:0000313" key="1">
    <source>
        <dbReference type="EMBL" id="CAD2146469.1"/>
    </source>
</evidence>
<sequence>MSKGTGSINWTQIFQSRCCDQLLRPGPLSQTTVLKRFGVLKNFFIIPTRGVARGGWGKSTPWLRP</sequence>
<comment type="caution">
    <text evidence="1">The sequence shown here is derived from an EMBL/GenBank/DDBJ whole genome shotgun (WGS) entry which is preliminary data.</text>
</comment>
<gene>
    <name evidence="1" type="ORF">MENT_LOCUS8636</name>
</gene>
<organism evidence="1 2">
    <name type="scientific">Meloidogyne enterolobii</name>
    <name type="common">Root-knot nematode worm</name>
    <name type="synonym">Meloidogyne mayaguensis</name>
    <dbReference type="NCBI Taxonomy" id="390850"/>
    <lineage>
        <taxon>Eukaryota</taxon>
        <taxon>Metazoa</taxon>
        <taxon>Ecdysozoa</taxon>
        <taxon>Nematoda</taxon>
        <taxon>Chromadorea</taxon>
        <taxon>Rhabditida</taxon>
        <taxon>Tylenchina</taxon>
        <taxon>Tylenchomorpha</taxon>
        <taxon>Tylenchoidea</taxon>
        <taxon>Meloidogynidae</taxon>
        <taxon>Meloidogyninae</taxon>
        <taxon>Meloidogyne</taxon>
    </lineage>
</organism>
<reference evidence="1 2" key="1">
    <citation type="submission" date="2020-08" db="EMBL/GenBank/DDBJ databases">
        <authorList>
            <person name="Koutsovoulos G."/>
            <person name="Danchin GJ E."/>
        </authorList>
    </citation>
    <scope>NUCLEOTIDE SEQUENCE [LARGE SCALE GENOMIC DNA]</scope>
</reference>
<evidence type="ECO:0000313" key="2">
    <source>
        <dbReference type="Proteomes" id="UP000580250"/>
    </source>
</evidence>
<name>A0A6V7U5E2_MELEN</name>
<dbReference type="AlphaFoldDB" id="A0A6V7U5E2"/>
<accession>A0A6V7U5E2</accession>
<dbReference type="EMBL" id="CAJEWN010000037">
    <property type="protein sequence ID" value="CAD2146469.1"/>
    <property type="molecule type" value="Genomic_DNA"/>
</dbReference>
<protein>
    <submittedName>
        <fullName evidence="1">Uncharacterized protein</fullName>
    </submittedName>
</protein>